<protein>
    <recommendedName>
        <fullName evidence="5">F-box domain-containing protein</fullName>
    </recommendedName>
</protein>
<feature type="compositionally biased region" description="Pro residues" evidence="1">
    <location>
        <begin position="10"/>
        <end position="21"/>
    </location>
</feature>
<dbReference type="AlphaFoldDB" id="I1I776"/>
<dbReference type="InterPro" id="IPR050648">
    <property type="entry name" value="F-box_LRR-repeat"/>
</dbReference>
<dbReference type="EnsemblPlants" id="KQJ98345">
    <property type="protein sequence ID" value="KQJ98345"/>
    <property type="gene ID" value="BRADI_3g36357v3"/>
</dbReference>
<accession>I1I776</accession>
<gene>
    <name evidence="3" type="primary">LOC100822257</name>
    <name evidence="2" type="ORF">BRADI_3g36357v3</name>
</gene>
<evidence type="ECO:0000256" key="1">
    <source>
        <dbReference type="SAM" id="MobiDB-lite"/>
    </source>
</evidence>
<dbReference type="Gramene" id="KQJ98345">
    <property type="protein sequence ID" value="KQJ98345"/>
    <property type="gene ID" value="BRADI_3g36357v3"/>
</dbReference>
<dbReference type="InterPro" id="IPR032675">
    <property type="entry name" value="LRR_dom_sf"/>
</dbReference>
<reference evidence="2" key="2">
    <citation type="submission" date="2017-06" db="EMBL/GenBank/DDBJ databases">
        <title>WGS assembly of Brachypodium distachyon.</title>
        <authorList>
            <consortium name="The International Brachypodium Initiative"/>
            <person name="Lucas S."/>
            <person name="Harmon-Smith M."/>
            <person name="Lail K."/>
            <person name="Tice H."/>
            <person name="Grimwood J."/>
            <person name="Bruce D."/>
            <person name="Barry K."/>
            <person name="Shu S."/>
            <person name="Lindquist E."/>
            <person name="Wang M."/>
            <person name="Pitluck S."/>
            <person name="Vogel J.P."/>
            <person name="Garvin D.F."/>
            <person name="Mockler T.C."/>
            <person name="Schmutz J."/>
            <person name="Rokhsar D."/>
            <person name="Bevan M.W."/>
        </authorList>
    </citation>
    <scope>NUCLEOTIDE SEQUENCE</scope>
    <source>
        <strain evidence="2">Bd21</strain>
    </source>
</reference>
<keyword evidence="4" id="KW-1185">Reference proteome</keyword>
<evidence type="ECO:0008006" key="5">
    <source>
        <dbReference type="Google" id="ProtNLM"/>
    </source>
</evidence>
<evidence type="ECO:0000313" key="3">
    <source>
        <dbReference type="EnsemblPlants" id="KQJ98345"/>
    </source>
</evidence>
<dbReference type="InterPro" id="IPR017900">
    <property type="entry name" value="4Fe4S_Fe_S_CS"/>
</dbReference>
<dbReference type="GeneID" id="100822257"/>
<evidence type="ECO:0000313" key="2">
    <source>
        <dbReference type="EMBL" id="KQJ98345.1"/>
    </source>
</evidence>
<dbReference type="EMBL" id="CM000882">
    <property type="protein sequence ID" value="KQJ98345.1"/>
    <property type="molecule type" value="Genomic_DNA"/>
</dbReference>
<sequence length="323" mass="36041">MLPTTATASTPPPAPAPAPAPGEPHAALFLALGYMRLPDLLACWRVCRLLGEAVAGDPLLWRRVTVEPPLSKRLTDDALLKLTARAEGTLRSLHLLGCSLVSDAGLLRVVERNPSVTELYVPKCTGLTGDGVVKIVQLLDEQNGNTNRLRLHGISRMTKHHLDIINSLMCKRNPQVKEDGRPLFYNHRVHEMLNTNDERPIDVDVCPMCKNVRLVFDCTRDDCRKAEYSWCQGWWCRGCLFCVARCENCGGCISSEDLSDACLACSDFMCLACWLTFPKCSTCNRPYCERHGHLMVPLSLPGQFSCHHCMELNSSLERQEEGY</sequence>
<organism evidence="2">
    <name type="scientific">Brachypodium distachyon</name>
    <name type="common">Purple false brome</name>
    <name type="synonym">Trachynia distachya</name>
    <dbReference type="NCBI Taxonomy" id="15368"/>
    <lineage>
        <taxon>Eukaryota</taxon>
        <taxon>Viridiplantae</taxon>
        <taxon>Streptophyta</taxon>
        <taxon>Embryophyta</taxon>
        <taxon>Tracheophyta</taxon>
        <taxon>Spermatophyta</taxon>
        <taxon>Magnoliopsida</taxon>
        <taxon>Liliopsida</taxon>
        <taxon>Poales</taxon>
        <taxon>Poaceae</taxon>
        <taxon>BOP clade</taxon>
        <taxon>Pooideae</taxon>
        <taxon>Stipodae</taxon>
        <taxon>Brachypodieae</taxon>
        <taxon>Brachypodium</taxon>
    </lineage>
</organism>
<reference evidence="2 3" key="1">
    <citation type="journal article" date="2010" name="Nature">
        <title>Genome sequencing and analysis of the model grass Brachypodium distachyon.</title>
        <authorList>
            <consortium name="International Brachypodium Initiative"/>
        </authorList>
    </citation>
    <scope>NUCLEOTIDE SEQUENCE [LARGE SCALE GENOMIC DNA]</scope>
    <source>
        <strain evidence="2">Bd21</strain>
        <strain evidence="3">cv. Bd21</strain>
    </source>
</reference>
<dbReference type="InterPro" id="IPR036047">
    <property type="entry name" value="F-box-like_dom_sf"/>
</dbReference>
<dbReference type="OMA" id="CEECGGC"/>
<dbReference type="eggNOG" id="ENOG502R97J">
    <property type="taxonomic scope" value="Eukaryota"/>
</dbReference>
<dbReference type="PANTHER" id="PTHR13382:SF16">
    <property type="entry name" value="F-BOX PROTEIN SKIP28"/>
    <property type="match status" value="1"/>
</dbReference>
<dbReference type="Proteomes" id="UP000008810">
    <property type="component" value="Chromosome 3"/>
</dbReference>
<feature type="region of interest" description="Disordered" evidence="1">
    <location>
        <begin position="1"/>
        <end position="21"/>
    </location>
</feature>
<proteinExistence type="predicted"/>
<dbReference type="OrthoDB" id="10044893at2759"/>
<dbReference type="STRING" id="15368.I1I776"/>
<dbReference type="SUPFAM" id="SSF81383">
    <property type="entry name" value="F-box domain"/>
    <property type="match status" value="1"/>
</dbReference>
<dbReference type="RefSeq" id="XP_003574503.1">
    <property type="nucleotide sequence ID" value="XM_003574455.4"/>
</dbReference>
<dbReference type="KEGG" id="bdi:100822257"/>
<dbReference type="Gene3D" id="3.80.10.10">
    <property type="entry name" value="Ribonuclease Inhibitor"/>
    <property type="match status" value="1"/>
</dbReference>
<dbReference type="PANTHER" id="PTHR13382">
    <property type="entry name" value="MITOCHONDRIAL ATP SYNTHASE COUPLING FACTOR B"/>
    <property type="match status" value="1"/>
</dbReference>
<dbReference type="PROSITE" id="PS00198">
    <property type="entry name" value="4FE4S_FER_1"/>
    <property type="match status" value="1"/>
</dbReference>
<dbReference type="HOGENOM" id="CLU_076748_0_0_1"/>
<evidence type="ECO:0000313" key="4">
    <source>
        <dbReference type="Proteomes" id="UP000008810"/>
    </source>
</evidence>
<name>I1I776_BRADI</name>
<reference evidence="3" key="3">
    <citation type="submission" date="2018-08" db="UniProtKB">
        <authorList>
            <consortium name="EnsemblPlants"/>
        </authorList>
    </citation>
    <scope>IDENTIFICATION</scope>
    <source>
        <strain evidence="3">cv. Bd21</strain>
    </source>
</reference>
<dbReference type="GO" id="GO:0005737">
    <property type="term" value="C:cytoplasm"/>
    <property type="evidence" value="ECO:0000318"/>
    <property type="project" value="GO_Central"/>
</dbReference>